<gene>
    <name evidence="1" type="ORF">EAE98_004052</name>
</gene>
<accession>A0ABQ7ISF6</accession>
<evidence type="ECO:0000313" key="1">
    <source>
        <dbReference type="EMBL" id="KAF7932753.1"/>
    </source>
</evidence>
<comment type="caution">
    <text evidence="1">The sequence shown here is derived from an EMBL/GenBank/DDBJ whole genome shotgun (WGS) entry which is preliminary data.</text>
</comment>
<evidence type="ECO:0000313" key="2">
    <source>
        <dbReference type="Proteomes" id="UP000783213"/>
    </source>
</evidence>
<keyword evidence="2" id="KW-1185">Reference proteome</keyword>
<name>A0ABQ7ISF6_9HELO</name>
<sequence length="62" mass="6592">MRGSDLVEAIGGSTRNMDGVQMLKFVTGTLFLGVDGGKAYRVTFASMGGALRSFLMIADKMN</sequence>
<dbReference type="Proteomes" id="UP000783213">
    <property type="component" value="Unassembled WGS sequence"/>
</dbReference>
<organism evidence="1 2">
    <name type="scientific">Botrytis deweyae</name>
    <dbReference type="NCBI Taxonomy" id="2478750"/>
    <lineage>
        <taxon>Eukaryota</taxon>
        <taxon>Fungi</taxon>
        <taxon>Dikarya</taxon>
        <taxon>Ascomycota</taxon>
        <taxon>Pezizomycotina</taxon>
        <taxon>Leotiomycetes</taxon>
        <taxon>Helotiales</taxon>
        <taxon>Sclerotiniaceae</taxon>
        <taxon>Botrytis</taxon>
    </lineage>
</organism>
<reference evidence="1 2" key="1">
    <citation type="journal article" date="2020" name="Genome Biol. Evol.">
        <title>Comparative genomics of Sclerotiniaceae.</title>
        <authorList>
            <person name="Valero Jimenez C.A."/>
            <person name="Steentjes M."/>
            <person name="Scholten O.E."/>
            <person name="Van Kan J.A.L."/>
        </authorList>
    </citation>
    <scope>NUCLEOTIDE SEQUENCE [LARGE SCALE GENOMIC DNA]</scope>
    <source>
        <strain evidence="1 2">B1</strain>
    </source>
</reference>
<dbReference type="RefSeq" id="XP_038812145.1">
    <property type="nucleotide sequence ID" value="XM_038951672.1"/>
</dbReference>
<dbReference type="GeneID" id="62230826"/>
<dbReference type="EMBL" id="RCSX01000007">
    <property type="protein sequence ID" value="KAF7932753.1"/>
    <property type="molecule type" value="Genomic_DNA"/>
</dbReference>
<proteinExistence type="predicted"/>
<protein>
    <submittedName>
        <fullName evidence="1">Uncharacterized protein</fullName>
    </submittedName>
</protein>